<evidence type="ECO:0000313" key="2">
    <source>
        <dbReference type="EMBL" id="NKZ39032.1"/>
    </source>
</evidence>
<evidence type="ECO:0000256" key="1">
    <source>
        <dbReference type="SAM" id="Phobius"/>
    </source>
</evidence>
<gene>
    <name evidence="2" type="ORF">HF690_08720</name>
</gene>
<protein>
    <submittedName>
        <fullName evidence="2">Uncharacterized protein</fullName>
    </submittedName>
</protein>
<dbReference type="RefSeq" id="WP_168609171.1">
    <property type="nucleotide sequence ID" value="NZ_JAAZQD010000003.1"/>
</dbReference>
<keyword evidence="3" id="KW-1185">Reference proteome</keyword>
<dbReference type="Proteomes" id="UP000541636">
    <property type="component" value="Unassembled WGS sequence"/>
</dbReference>
<sequence length="120" mass="13319">MKLAMLNRIAASAPAPAIPYRTDAVGFSGTLTTALTVTVVLLALIFLALLWARKKGWLQRWTRTPLRTESEDLRVAARLRLSPATHAYVLRHGEREYLVVESSQRVQVMEHGEGEAGHAD</sequence>
<feature type="transmembrane region" description="Helical" evidence="1">
    <location>
        <begin position="27"/>
        <end position="52"/>
    </location>
</feature>
<name>A0A846ZME9_9GAMM</name>
<dbReference type="AlphaFoldDB" id="A0A846ZME9"/>
<evidence type="ECO:0000313" key="3">
    <source>
        <dbReference type="Proteomes" id="UP000541636"/>
    </source>
</evidence>
<comment type="caution">
    <text evidence="2">The sequence shown here is derived from an EMBL/GenBank/DDBJ whole genome shotgun (WGS) entry which is preliminary data.</text>
</comment>
<reference evidence="2 3" key="1">
    <citation type="journal article" date="2017" name="Int. J. Syst. Evol. Microbiol.">
        <title>Oleiagrimonas citrea sp. nov., a marine bacterium isolated from tidal flat sediment and emended description of the genus Oleiagrimonas Fang et al. 2015 and Oleiagrimonas soli.</title>
        <authorList>
            <person name="Yang S.H."/>
            <person name="Seo H.S."/>
            <person name="Seong C.N."/>
            <person name="Kwon K.K."/>
        </authorList>
    </citation>
    <scope>NUCLEOTIDE SEQUENCE [LARGE SCALE GENOMIC DNA]</scope>
    <source>
        <strain evidence="2 3">MEBiC09124</strain>
    </source>
</reference>
<dbReference type="EMBL" id="JAAZQD010000003">
    <property type="protein sequence ID" value="NKZ39032.1"/>
    <property type="molecule type" value="Genomic_DNA"/>
</dbReference>
<accession>A0A846ZME9</accession>
<keyword evidence="1" id="KW-1133">Transmembrane helix</keyword>
<keyword evidence="1" id="KW-0472">Membrane</keyword>
<proteinExistence type="predicted"/>
<organism evidence="2 3">
    <name type="scientific">Oleiagrimonas citrea</name>
    <dbReference type="NCBI Taxonomy" id="1665687"/>
    <lineage>
        <taxon>Bacteria</taxon>
        <taxon>Pseudomonadati</taxon>
        <taxon>Pseudomonadota</taxon>
        <taxon>Gammaproteobacteria</taxon>
        <taxon>Lysobacterales</taxon>
        <taxon>Rhodanobacteraceae</taxon>
        <taxon>Oleiagrimonas</taxon>
    </lineage>
</organism>
<keyword evidence="1" id="KW-0812">Transmembrane</keyword>